<gene>
    <name evidence="2" type="ORF">GCM10010185_27260</name>
</gene>
<dbReference type="AlphaFoldDB" id="A0A918ALL3"/>
<sequence length="74" mass="7970">MPTRDHRLAGRSKNYRYSTNLPVAIDADTRMVITTGKPKPGNRNDCTVHRDSGIADTPAGQPVMADGGHLGNPK</sequence>
<dbReference type="EMBL" id="BMRG01000004">
    <property type="protein sequence ID" value="GGP53644.1"/>
    <property type="molecule type" value="Genomic_DNA"/>
</dbReference>
<feature type="region of interest" description="Disordered" evidence="1">
    <location>
        <begin position="35"/>
        <end position="74"/>
    </location>
</feature>
<reference evidence="2" key="2">
    <citation type="submission" date="2020-09" db="EMBL/GenBank/DDBJ databases">
        <authorList>
            <person name="Sun Q."/>
            <person name="Ohkuma M."/>
        </authorList>
    </citation>
    <scope>NUCLEOTIDE SEQUENCE</scope>
    <source>
        <strain evidence="2">JCM 3313</strain>
    </source>
</reference>
<evidence type="ECO:0008006" key="4">
    <source>
        <dbReference type="Google" id="ProtNLM"/>
    </source>
</evidence>
<dbReference type="Proteomes" id="UP000639606">
    <property type="component" value="Unassembled WGS sequence"/>
</dbReference>
<comment type="caution">
    <text evidence="2">The sequence shown here is derived from an EMBL/GenBank/DDBJ whole genome shotgun (WGS) entry which is preliminary data.</text>
</comment>
<name>A0A918ALL3_9PSEU</name>
<proteinExistence type="predicted"/>
<keyword evidence="3" id="KW-1185">Reference proteome</keyword>
<evidence type="ECO:0000313" key="2">
    <source>
        <dbReference type="EMBL" id="GGP53644.1"/>
    </source>
</evidence>
<accession>A0A918ALL3</accession>
<reference evidence="2" key="1">
    <citation type="journal article" date="2014" name="Int. J. Syst. Evol. Microbiol.">
        <title>Complete genome sequence of Corynebacterium casei LMG S-19264T (=DSM 44701T), isolated from a smear-ripened cheese.</title>
        <authorList>
            <consortium name="US DOE Joint Genome Institute (JGI-PGF)"/>
            <person name="Walter F."/>
            <person name="Albersmeier A."/>
            <person name="Kalinowski J."/>
            <person name="Ruckert C."/>
        </authorList>
    </citation>
    <scope>NUCLEOTIDE SEQUENCE</scope>
    <source>
        <strain evidence="2">JCM 3313</strain>
    </source>
</reference>
<protein>
    <recommendedName>
        <fullName evidence="4">DDE family transposase</fullName>
    </recommendedName>
</protein>
<evidence type="ECO:0000256" key="1">
    <source>
        <dbReference type="SAM" id="MobiDB-lite"/>
    </source>
</evidence>
<organism evidence="2 3">
    <name type="scientific">Saccharothrix coeruleofusca</name>
    <dbReference type="NCBI Taxonomy" id="33919"/>
    <lineage>
        <taxon>Bacteria</taxon>
        <taxon>Bacillati</taxon>
        <taxon>Actinomycetota</taxon>
        <taxon>Actinomycetes</taxon>
        <taxon>Pseudonocardiales</taxon>
        <taxon>Pseudonocardiaceae</taxon>
        <taxon>Saccharothrix</taxon>
    </lineage>
</organism>
<evidence type="ECO:0000313" key="3">
    <source>
        <dbReference type="Proteomes" id="UP000639606"/>
    </source>
</evidence>